<accession>A0A1H4QYM7</accession>
<feature type="domain" description="Transposase IS110-like N-terminal" evidence="1">
    <location>
        <begin position="12"/>
        <end position="165"/>
    </location>
</feature>
<dbReference type="GO" id="GO:0004803">
    <property type="term" value="F:transposase activity"/>
    <property type="evidence" value="ECO:0007669"/>
    <property type="project" value="InterPro"/>
</dbReference>
<dbReference type="STRING" id="156980.SAMN04489745_2418"/>
<dbReference type="InterPro" id="IPR002525">
    <property type="entry name" value="Transp_IS110-like_N"/>
</dbReference>
<dbReference type="InterPro" id="IPR047650">
    <property type="entry name" value="Transpos_IS110"/>
</dbReference>
<dbReference type="Proteomes" id="UP000182652">
    <property type="component" value="Unassembled WGS sequence"/>
</dbReference>
<dbReference type="GO" id="GO:0006313">
    <property type="term" value="P:DNA transposition"/>
    <property type="evidence" value="ECO:0007669"/>
    <property type="project" value="InterPro"/>
</dbReference>
<protein>
    <submittedName>
        <fullName evidence="3">Transposase</fullName>
    </submittedName>
</protein>
<dbReference type="PANTHER" id="PTHR33055">
    <property type="entry name" value="TRANSPOSASE FOR INSERTION SEQUENCE ELEMENT IS1111A"/>
    <property type="match status" value="1"/>
</dbReference>
<dbReference type="InterPro" id="IPR003346">
    <property type="entry name" value="Transposase_20"/>
</dbReference>
<dbReference type="EMBL" id="FNSN01000003">
    <property type="protein sequence ID" value="SEC24551.1"/>
    <property type="molecule type" value="Genomic_DNA"/>
</dbReference>
<keyword evidence="4" id="KW-1185">Reference proteome</keyword>
<dbReference type="Pfam" id="PF01548">
    <property type="entry name" value="DEDD_Tnp_IS110"/>
    <property type="match status" value="1"/>
</dbReference>
<sequence length="356" mass="39186">MTVIAQTRSFVIGVDCHARTHTLAIIDTGTRECLGSEKFPTTEAGMSRALNWAARRTGGDMETLWVIEGIGTYGAGLARVVDAAGYPVVEAPRMSSRARHGIGKSDALDAVAIASAVLGLDESGLRWPRQDTGPRAALRTLGTARDHLGRERTMNVNALTALLRVYDLGMDARKPLTGPQISTVSRWRERQEPLEVLIAREEAVRLARRVQDIDAELRANQARMNELIKDSPAAPLLEITGVGVVTAAMILTAWSHPGRVRSEAAFAALAGVSPIPASSGNTTRHRLNRGGDRQLNRALHTIAMVRMTYDLETRTYVEKRRAEGRTKREIRRNIKRYLARHLYRLLNTLHATPIPS</sequence>
<evidence type="ECO:0000313" key="4">
    <source>
        <dbReference type="Proteomes" id="UP000182652"/>
    </source>
</evidence>
<dbReference type="RefSeq" id="WP_074784266.1">
    <property type="nucleotide sequence ID" value="NZ_FNSN01000003.1"/>
</dbReference>
<name>A0A1H4QYM7_9MICC</name>
<evidence type="ECO:0000313" key="3">
    <source>
        <dbReference type="EMBL" id="SEC24551.1"/>
    </source>
</evidence>
<dbReference type="PANTHER" id="PTHR33055:SF16">
    <property type="entry name" value="TRANSPOSASE FOR INSERTION SEQUENCE ELEMENT IS1547"/>
    <property type="match status" value="1"/>
</dbReference>
<dbReference type="GO" id="GO:0003677">
    <property type="term" value="F:DNA binding"/>
    <property type="evidence" value="ECO:0007669"/>
    <property type="project" value="InterPro"/>
</dbReference>
<dbReference type="Pfam" id="PF02371">
    <property type="entry name" value="Transposase_20"/>
    <property type="match status" value="1"/>
</dbReference>
<reference evidence="3 4" key="1">
    <citation type="submission" date="2016-10" db="EMBL/GenBank/DDBJ databases">
        <authorList>
            <person name="de Groot N.N."/>
        </authorList>
    </citation>
    <scope>NUCLEOTIDE SEQUENCE [LARGE SCALE GENOMIC DNA]</scope>
    <source>
        <strain evidence="3 4">DSM 10495</strain>
    </source>
</reference>
<dbReference type="AlphaFoldDB" id="A0A1H4QYM7"/>
<evidence type="ECO:0000259" key="1">
    <source>
        <dbReference type="Pfam" id="PF01548"/>
    </source>
</evidence>
<feature type="domain" description="Transposase IS116/IS110/IS902 C-terminal" evidence="2">
    <location>
        <begin position="235"/>
        <end position="317"/>
    </location>
</feature>
<organism evidence="3 4">
    <name type="scientific">Arthrobacter woluwensis</name>
    <dbReference type="NCBI Taxonomy" id="156980"/>
    <lineage>
        <taxon>Bacteria</taxon>
        <taxon>Bacillati</taxon>
        <taxon>Actinomycetota</taxon>
        <taxon>Actinomycetes</taxon>
        <taxon>Micrococcales</taxon>
        <taxon>Micrococcaceae</taxon>
        <taxon>Arthrobacter</taxon>
    </lineage>
</organism>
<gene>
    <name evidence="3" type="ORF">SAMN04489745_2418</name>
</gene>
<proteinExistence type="predicted"/>
<dbReference type="NCBIfam" id="NF033542">
    <property type="entry name" value="transpos_IS110"/>
    <property type="match status" value="1"/>
</dbReference>
<evidence type="ECO:0000259" key="2">
    <source>
        <dbReference type="Pfam" id="PF02371"/>
    </source>
</evidence>